<name>I4AFN9_BERLS</name>
<dbReference type="Proteomes" id="UP000006054">
    <property type="component" value="Chromosome"/>
</dbReference>
<evidence type="ECO:0000313" key="1">
    <source>
        <dbReference type="EMBL" id="AFM02774.1"/>
    </source>
</evidence>
<protein>
    <submittedName>
        <fullName evidence="1">Uncharacterized protein</fullName>
    </submittedName>
</protein>
<organism evidence="1 2">
    <name type="scientific">Bernardetia litoralis (strain ATCC 23117 / DSM 6794 / NBRC 15988 / NCIMB 1366 / Fx l1 / Sio-4)</name>
    <name type="common">Flexibacter litoralis</name>
    <dbReference type="NCBI Taxonomy" id="880071"/>
    <lineage>
        <taxon>Bacteria</taxon>
        <taxon>Pseudomonadati</taxon>
        <taxon>Bacteroidota</taxon>
        <taxon>Cytophagia</taxon>
        <taxon>Cytophagales</taxon>
        <taxon>Bernardetiaceae</taxon>
        <taxon>Bernardetia</taxon>
    </lineage>
</organism>
<proteinExistence type="predicted"/>
<sequence length="310" mass="36161" precursor="true">MKIYLIIVLLFVTNISFAQEQINKEKLETAKKTIQLIEKKDYEGVKNIFPNSISKNLPEDALKYYVDLGSKFISEFGIPKDESLTTKVNMISTESGTILSNSIIFPFPATKDKSTIPQRVIEIGFIEKYGDKKIVSLSVYQLQQPQISTNIKYLDKLEFGTDSISNWRIYYSKGNLKNKNHDVFAVSGDLEKMKSFEIETKITELFKELSKAPIKDKSYPNDIIRFKEKPEYISFTWQYKNNSIFYKIQMIINKEKDVDEPLNDFVIVSTSKFANQPTIYYVEKNKINKIVKSLTELSNKDWKEYYEKRP</sequence>
<dbReference type="KEGG" id="fli:Fleli_0285"/>
<evidence type="ECO:0000313" key="2">
    <source>
        <dbReference type="Proteomes" id="UP000006054"/>
    </source>
</evidence>
<keyword evidence="2" id="KW-1185">Reference proteome</keyword>
<dbReference type="AlphaFoldDB" id="I4AFN9"/>
<accession>I4AFN9</accession>
<dbReference type="HOGENOM" id="CLU_896438_0_0_10"/>
<dbReference type="EMBL" id="CP003345">
    <property type="protein sequence ID" value="AFM02774.1"/>
    <property type="molecule type" value="Genomic_DNA"/>
</dbReference>
<reference evidence="2" key="1">
    <citation type="submission" date="2012-06" db="EMBL/GenBank/DDBJ databases">
        <title>The complete genome of Flexibacter litoralis DSM 6794.</title>
        <authorList>
            <person name="Lucas S."/>
            <person name="Copeland A."/>
            <person name="Lapidus A."/>
            <person name="Glavina del Rio T."/>
            <person name="Dalin E."/>
            <person name="Tice H."/>
            <person name="Bruce D."/>
            <person name="Goodwin L."/>
            <person name="Pitluck S."/>
            <person name="Peters L."/>
            <person name="Ovchinnikova G."/>
            <person name="Lu M."/>
            <person name="Kyrpides N."/>
            <person name="Mavromatis K."/>
            <person name="Ivanova N."/>
            <person name="Brettin T."/>
            <person name="Detter J.C."/>
            <person name="Han C."/>
            <person name="Larimer F."/>
            <person name="Land M."/>
            <person name="Hauser L."/>
            <person name="Markowitz V."/>
            <person name="Cheng J.-F."/>
            <person name="Hugenholtz P."/>
            <person name="Woyke T."/>
            <person name="Wu D."/>
            <person name="Spring S."/>
            <person name="Lang E."/>
            <person name="Kopitz M."/>
            <person name="Brambilla E."/>
            <person name="Klenk H.-P."/>
            <person name="Eisen J.A."/>
        </authorList>
    </citation>
    <scope>NUCLEOTIDE SEQUENCE [LARGE SCALE GENOMIC DNA]</scope>
    <source>
        <strain evidence="2">ATCC 23117 / DSM 6794 / NBRC 15988 / NCIMB 1366 / Sio-4</strain>
    </source>
</reference>
<gene>
    <name evidence="1" type="ordered locus">Fleli_0285</name>
</gene>
<dbReference type="RefSeq" id="WP_014796237.1">
    <property type="nucleotide sequence ID" value="NC_018018.1"/>
</dbReference>